<reference evidence="1" key="1">
    <citation type="submission" date="2012-09" db="EMBL/GenBank/DDBJ databases">
        <authorList>
            <person name="Martin A.A."/>
        </authorList>
    </citation>
    <scope>NUCLEOTIDE SEQUENCE</scope>
</reference>
<dbReference type="AlphaFoldDB" id="A0A0K0DJV6"/>
<dbReference type="Proteomes" id="UP000035642">
    <property type="component" value="Unassembled WGS sequence"/>
</dbReference>
<protein>
    <submittedName>
        <fullName evidence="2">Serine/threonine-protein kinase ATR</fullName>
    </submittedName>
</protein>
<sequence length="273" mass="31682">LLLLHSKTHPFSPKLLGVEEPTILIPNVYSLYFRVRKLVEGLTIYLRENDYNYEEHFVKPIVTALDVIVQTSEGLDVSDIVLYSDLILRLLHFVEDFEQHSFRVLIMNRCLDILHKFSSCPKCLLIKYLISQVLSSSDLSLDNESSIIALFIDQFRKHLIEEPFQKELGSFFGMLEDVRYENMCEASNYYVSIFTLVQFVALQSQISDYIQLEEVREKEKRDRKTTTPRLPESAFDVAIKTPFEGSVTDQIQLLLFNHEQAKQYISAVLNSLS</sequence>
<reference evidence="2" key="2">
    <citation type="submission" date="2017-02" db="UniProtKB">
        <authorList>
            <consortium name="WormBaseParasite"/>
        </authorList>
    </citation>
    <scope>IDENTIFICATION</scope>
</reference>
<accession>A0A0K0DJV6</accession>
<keyword evidence="1" id="KW-1185">Reference proteome</keyword>
<name>A0A0K0DJV6_ANGCA</name>
<proteinExistence type="predicted"/>
<organism evidence="1 2">
    <name type="scientific">Angiostrongylus cantonensis</name>
    <name type="common">Rat lungworm</name>
    <dbReference type="NCBI Taxonomy" id="6313"/>
    <lineage>
        <taxon>Eukaryota</taxon>
        <taxon>Metazoa</taxon>
        <taxon>Ecdysozoa</taxon>
        <taxon>Nematoda</taxon>
        <taxon>Chromadorea</taxon>
        <taxon>Rhabditida</taxon>
        <taxon>Rhabditina</taxon>
        <taxon>Rhabditomorpha</taxon>
        <taxon>Strongyloidea</taxon>
        <taxon>Metastrongylidae</taxon>
        <taxon>Angiostrongylus</taxon>
    </lineage>
</organism>
<dbReference type="WBParaSite" id="ACAC_0001173201-mRNA-1">
    <property type="protein sequence ID" value="ACAC_0001173201-mRNA-1"/>
    <property type="gene ID" value="ACAC_0001173201"/>
</dbReference>
<evidence type="ECO:0000313" key="1">
    <source>
        <dbReference type="Proteomes" id="UP000035642"/>
    </source>
</evidence>
<evidence type="ECO:0000313" key="2">
    <source>
        <dbReference type="WBParaSite" id="ACAC_0001173201-mRNA-1"/>
    </source>
</evidence>